<evidence type="ECO:0000313" key="5">
    <source>
        <dbReference type="EMBL" id="MDG4945729.1"/>
    </source>
</evidence>
<dbReference type="Pfam" id="PF00012">
    <property type="entry name" value="HSP70"/>
    <property type="match status" value="2"/>
</dbReference>
<evidence type="ECO:0000256" key="3">
    <source>
        <dbReference type="ARBA" id="ARBA00022840"/>
    </source>
</evidence>
<dbReference type="Gene3D" id="1.25.40.10">
    <property type="entry name" value="Tetratricopeptide repeat domain"/>
    <property type="match status" value="1"/>
</dbReference>
<organism evidence="5 6">
    <name type="scientific">Profundicola chukchiensis</name>
    <dbReference type="NCBI Taxonomy" id="2961959"/>
    <lineage>
        <taxon>Bacteria</taxon>
        <taxon>Pseudomonadati</taxon>
        <taxon>Bacteroidota</taxon>
        <taxon>Flavobacteriia</taxon>
        <taxon>Flavobacteriales</taxon>
        <taxon>Weeksellaceae</taxon>
        <taxon>Profundicola</taxon>
    </lineage>
</organism>
<dbReference type="SUPFAM" id="SSF53067">
    <property type="entry name" value="Actin-like ATPase domain"/>
    <property type="match status" value="2"/>
</dbReference>
<dbReference type="Proteomes" id="UP001152599">
    <property type="component" value="Unassembled WGS sequence"/>
</dbReference>
<evidence type="ECO:0000256" key="4">
    <source>
        <dbReference type="RuleBase" id="RU003322"/>
    </source>
</evidence>
<comment type="caution">
    <text evidence="5">The sequence shown here is derived from an EMBL/GenBank/DDBJ whole genome shotgun (WGS) entry which is preliminary data.</text>
</comment>
<dbReference type="GO" id="GO:0005524">
    <property type="term" value="F:ATP binding"/>
    <property type="evidence" value="ECO:0007669"/>
    <property type="project" value="UniProtKB-KW"/>
</dbReference>
<dbReference type="InterPro" id="IPR043129">
    <property type="entry name" value="ATPase_NBD"/>
</dbReference>
<dbReference type="PROSITE" id="PS00329">
    <property type="entry name" value="HSP70_2"/>
    <property type="match status" value="1"/>
</dbReference>
<keyword evidence="2 4" id="KW-0547">Nucleotide-binding</keyword>
<dbReference type="PANTHER" id="PTHR19375">
    <property type="entry name" value="HEAT SHOCK PROTEIN 70KDA"/>
    <property type="match status" value="1"/>
</dbReference>
<proteinExistence type="inferred from homology"/>
<sequence length="785" mass="89272">MNDIVIYPINESFKKEYKLSTEKKCFGIDLGTTTTLICYIDSENVNLKKSMNLPIQFVKVRQESPFEYNPTMENEKVASIVGIYNGKPYIGSNLYHLKGHPEFEYKKNLFYHWKLELGIDHHPMYPNAIIEKLNMPYKIAGGILNYIRRSRFGDTPLSNTIITVPASFQANQRKDVLKAAEMAKIETAENMLIDEPNAAFLGYFNRLQIEEKQEWARNVKNKNVLVVDFGGGTLDLSILNVDFKRDTGITISNRAISRYNDLGGQDIDTLIAEEFLVPKFKKIFDDFDVIDSLDIRDVILPQLALIGEGLKIGISNNVSLKAGDNDVSAIDLDSISYEHPECRLKYKGVEYELGDINITAKEFKNLFTKLFVGKNYSFKHIDKTISTISSSISDIIEKAVLGLDEIDYILFVGGSSFNPFLHSLCKEKLTNAKSLTSHEPDKLVAEGAAVYSYFLNVHNISLISPITSDTIGVVLKDNRFYPILERGQSLPKKVVIPDFRFQNNLNLEVIIPVCINGVDFPIGEIRSKLSKYYDLDTVIKIESEVTIDKVFKMKVFANNDLIGNAQFENPYGMGKLSEEELKVYKQKEELYKAKLSKNLKDEKSALRSLIWKYSAVKNYRGVIESAEEYIKRFDDLDESVWNMLYIGNSGLGRSEAAKKALKRAIDLDPDAAYLNYNYSILLGKSSRREALEYLENSSDDLKNEMDIRCRIIDLKNDLGIETKQDALKIVSEYKASPHNFELFVKKNLLPGIFNIAGEPYAFIDPKTERKAEDQGKYLDTNNLPF</sequence>
<keyword evidence="6" id="KW-1185">Reference proteome</keyword>
<dbReference type="GO" id="GO:0140662">
    <property type="term" value="F:ATP-dependent protein folding chaperone"/>
    <property type="evidence" value="ECO:0007669"/>
    <property type="project" value="InterPro"/>
</dbReference>
<dbReference type="InterPro" id="IPR013126">
    <property type="entry name" value="Hsp_70_fam"/>
</dbReference>
<dbReference type="EMBL" id="JANCMU010000002">
    <property type="protein sequence ID" value="MDG4945729.1"/>
    <property type="molecule type" value="Genomic_DNA"/>
</dbReference>
<evidence type="ECO:0000256" key="1">
    <source>
        <dbReference type="ARBA" id="ARBA00007381"/>
    </source>
</evidence>
<evidence type="ECO:0000256" key="2">
    <source>
        <dbReference type="ARBA" id="ARBA00022741"/>
    </source>
</evidence>
<gene>
    <name evidence="5" type="ORF">NMK71_04825</name>
</gene>
<accession>A0A9X4N2N7</accession>
<dbReference type="AlphaFoldDB" id="A0A9X4N2N7"/>
<name>A0A9X4N2N7_9FLAO</name>
<comment type="similarity">
    <text evidence="1 4">Belongs to the heat shock protein 70 family.</text>
</comment>
<dbReference type="PRINTS" id="PR00301">
    <property type="entry name" value="HEATSHOCK70"/>
</dbReference>
<dbReference type="Gene3D" id="3.90.640.10">
    <property type="entry name" value="Actin, Chain A, domain 4"/>
    <property type="match status" value="1"/>
</dbReference>
<evidence type="ECO:0000313" key="6">
    <source>
        <dbReference type="Proteomes" id="UP001152599"/>
    </source>
</evidence>
<protein>
    <submittedName>
        <fullName evidence="5">Hsp70 family protein</fullName>
    </submittedName>
</protein>
<reference evidence="5" key="1">
    <citation type="submission" date="2022-07" db="EMBL/GenBank/DDBJ databases">
        <title>Description and genome-wide analysis of Profundicola chukchiensis gen. nov., sp. nov., marine bacteria isolated from bottom sediments of the Chukchi Sea.</title>
        <authorList>
            <person name="Romanenko L."/>
            <person name="Otstavnykh N."/>
            <person name="Kurilenko V."/>
            <person name="Eremeev V."/>
            <person name="Velansky P."/>
            <person name="Mikhailov V."/>
            <person name="Isaeva M."/>
        </authorList>
    </citation>
    <scope>NUCLEOTIDE SEQUENCE</scope>
    <source>
        <strain evidence="5">KMM 9713</strain>
    </source>
</reference>
<dbReference type="SUPFAM" id="SSF48452">
    <property type="entry name" value="TPR-like"/>
    <property type="match status" value="1"/>
</dbReference>
<dbReference type="Gene3D" id="3.30.420.40">
    <property type="match status" value="2"/>
</dbReference>
<dbReference type="InterPro" id="IPR011990">
    <property type="entry name" value="TPR-like_helical_dom_sf"/>
</dbReference>
<dbReference type="InterPro" id="IPR018181">
    <property type="entry name" value="Heat_shock_70_CS"/>
</dbReference>
<keyword evidence="3 4" id="KW-0067">ATP-binding</keyword>